<sequence>MGRGLMSSNGYFDNVHCSSLFRAGQLQFLIAHIEWQISPEACTLRGMSSRLPFMNDKFWCSDKAVVLPRLFKELSRMKSKSEGNILH</sequence>
<keyword evidence="2" id="KW-1185">Reference proteome</keyword>
<comment type="caution">
    <text evidence="1">The sequence shown here is derived from an EMBL/GenBank/DDBJ whole genome shotgun (WGS) entry which is preliminary data.</text>
</comment>
<protein>
    <submittedName>
        <fullName evidence="1">Uncharacterized protein</fullName>
    </submittedName>
</protein>
<name>A0AAV9E6G3_ACOCL</name>
<organism evidence="1 2">
    <name type="scientific">Acorus calamus</name>
    <name type="common">Sweet flag</name>
    <dbReference type="NCBI Taxonomy" id="4465"/>
    <lineage>
        <taxon>Eukaryota</taxon>
        <taxon>Viridiplantae</taxon>
        <taxon>Streptophyta</taxon>
        <taxon>Embryophyta</taxon>
        <taxon>Tracheophyta</taxon>
        <taxon>Spermatophyta</taxon>
        <taxon>Magnoliopsida</taxon>
        <taxon>Liliopsida</taxon>
        <taxon>Acoraceae</taxon>
        <taxon>Acorus</taxon>
    </lineage>
</organism>
<reference evidence="1" key="1">
    <citation type="journal article" date="2023" name="Nat. Commun.">
        <title>Diploid and tetraploid genomes of Acorus and the evolution of monocots.</title>
        <authorList>
            <person name="Ma L."/>
            <person name="Liu K.W."/>
            <person name="Li Z."/>
            <person name="Hsiao Y.Y."/>
            <person name="Qi Y."/>
            <person name="Fu T."/>
            <person name="Tang G.D."/>
            <person name="Zhang D."/>
            <person name="Sun W.H."/>
            <person name="Liu D.K."/>
            <person name="Li Y."/>
            <person name="Chen G.Z."/>
            <person name="Liu X.D."/>
            <person name="Liao X.Y."/>
            <person name="Jiang Y.T."/>
            <person name="Yu X."/>
            <person name="Hao Y."/>
            <person name="Huang J."/>
            <person name="Zhao X.W."/>
            <person name="Ke S."/>
            <person name="Chen Y.Y."/>
            <person name="Wu W.L."/>
            <person name="Hsu J.L."/>
            <person name="Lin Y.F."/>
            <person name="Huang M.D."/>
            <person name="Li C.Y."/>
            <person name="Huang L."/>
            <person name="Wang Z.W."/>
            <person name="Zhao X."/>
            <person name="Zhong W.Y."/>
            <person name="Peng D.H."/>
            <person name="Ahmad S."/>
            <person name="Lan S."/>
            <person name="Zhang J.S."/>
            <person name="Tsai W.C."/>
            <person name="Van de Peer Y."/>
            <person name="Liu Z.J."/>
        </authorList>
    </citation>
    <scope>NUCLEOTIDE SEQUENCE</scope>
    <source>
        <strain evidence="1">CP</strain>
    </source>
</reference>
<accession>A0AAV9E6G3</accession>
<proteinExistence type="predicted"/>
<reference evidence="1" key="2">
    <citation type="submission" date="2023-06" db="EMBL/GenBank/DDBJ databases">
        <authorList>
            <person name="Ma L."/>
            <person name="Liu K.-W."/>
            <person name="Li Z."/>
            <person name="Hsiao Y.-Y."/>
            <person name="Qi Y."/>
            <person name="Fu T."/>
            <person name="Tang G."/>
            <person name="Zhang D."/>
            <person name="Sun W.-H."/>
            <person name="Liu D.-K."/>
            <person name="Li Y."/>
            <person name="Chen G.-Z."/>
            <person name="Liu X.-D."/>
            <person name="Liao X.-Y."/>
            <person name="Jiang Y.-T."/>
            <person name="Yu X."/>
            <person name="Hao Y."/>
            <person name="Huang J."/>
            <person name="Zhao X.-W."/>
            <person name="Ke S."/>
            <person name="Chen Y.-Y."/>
            <person name="Wu W.-L."/>
            <person name="Hsu J.-L."/>
            <person name="Lin Y.-F."/>
            <person name="Huang M.-D."/>
            <person name="Li C.-Y."/>
            <person name="Huang L."/>
            <person name="Wang Z.-W."/>
            <person name="Zhao X."/>
            <person name="Zhong W.-Y."/>
            <person name="Peng D.-H."/>
            <person name="Ahmad S."/>
            <person name="Lan S."/>
            <person name="Zhang J.-S."/>
            <person name="Tsai W.-C."/>
            <person name="Van De Peer Y."/>
            <person name="Liu Z.-J."/>
        </authorList>
    </citation>
    <scope>NUCLEOTIDE SEQUENCE</scope>
    <source>
        <strain evidence="1">CP</strain>
        <tissue evidence="1">Leaves</tissue>
    </source>
</reference>
<gene>
    <name evidence="1" type="ORF">QJS10_CPA09g01464</name>
</gene>
<dbReference type="EMBL" id="JAUJYO010000009">
    <property type="protein sequence ID" value="KAK1308580.1"/>
    <property type="molecule type" value="Genomic_DNA"/>
</dbReference>
<dbReference type="AlphaFoldDB" id="A0AAV9E6G3"/>
<dbReference type="Proteomes" id="UP001180020">
    <property type="component" value="Unassembled WGS sequence"/>
</dbReference>
<evidence type="ECO:0000313" key="2">
    <source>
        <dbReference type="Proteomes" id="UP001180020"/>
    </source>
</evidence>
<evidence type="ECO:0000313" key="1">
    <source>
        <dbReference type="EMBL" id="KAK1308580.1"/>
    </source>
</evidence>